<evidence type="ECO:0000256" key="2">
    <source>
        <dbReference type="ARBA" id="ARBA00004286"/>
    </source>
</evidence>
<dbReference type="PANTHER" id="PTHR48225:SF7">
    <property type="entry name" value="MEIOSIS-SPECIFIC PROTEIN HOP1"/>
    <property type="match status" value="1"/>
</dbReference>
<proteinExistence type="predicted"/>
<feature type="region of interest" description="Disordered" evidence="6">
    <location>
        <begin position="755"/>
        <end position="847"/>
    </location>
</feature>
<evidence type="ECO:0000256" key="4">
    <source>
        <dbReference type="ARBA" id="ARBA00023242"/>
    </source>
</evidence>
<keyword evidence="9" id="KW-1185">Reference proteome</keyword>
<feature type="domain" description="HORMA" evidence="7">
    <location>
        <begin position="16"/>
        <end position="272"/>
    </location>
</feature>
<dbReference type="AlphaFoldDB" id="A0A5C3MAE3"/>
<dbReference type="STRING" id="68775.A0A5C3MAE3"/>
<dbReference type="GO" id="GO:0007130">
    <property type="term" value="P:synaptonemal complex assembly"/>
    <property type="evidence" value="ECO:0007669"/>
    <property type="project" value="TreeGrafter"/>
</dbReference>
<dbReference type="GO" id="GO:0005634">
    <property type="term" value="C:nucleus"/>
    <property type="evidence" value="ECO:0007669"/>
    <property type="project" value="UniProtKB-SubCell"/>
</dbReference>
<evidence type="ECO:0000256" key="5">
    <source>
        <dbReference type="ARBA" id="ARBA00023254"/>
    </source>
</evidence>
<dbReference type="SUPFAM" id="SSF57903">
    <property type="entry name" value="FYVE/PHD zinc finger"/>
    <property type="match status" value="1"/>
</dbReference>
<evidence type="ECO:0000256" key="3">
    <source>
        <dbReference type="ARBA" id="ARBA00022454"/>
    </source>
</evidence>
<dbReference type="OrthoDB" id="1928087at2759"/>
<reference evidence="8 9" key="1">
    <citation type="journal article" date="2019" name="Nat. Ecol. Evol.">
        <title>Megaphylogeny resolves global patterns of mushroom evolution.</title>
        <authorList>
            <person name="Varga T."/>
            <person name="Krizsan K."/>
            <person name="Foldi C."/>
            <person name="Dima B."/>
            <person name="Sanchez-Garcia M."/>
            <person name="Sanchez-Ramirez S."/>
            <person name="Szollosi G.J."/>
            <person name="Szarkandi J.G."/>
            <person name="Papp V."/>
            <person name="Albert L."/>
            <person name="Andreopoulos W."/>
            <person name="Angelini C."/>
            <person name="Antonin V."/>
            <person name="Barry K.W."/>
            <person name="Bougher N.L."/>
            <person name="Buchanan P."/>
            <person name="Buyck B."/>
            <person name="Bense V."/>
            <person name="Catcheside P."/>
            <person name="Chovatia M."/>
            <person name="Cooper J."/>
            <person name="Damon W."/>
            <person name="Desjardin D."/>
            <person name="Finy P."/>
            <person name="Geml J."/>
            <person name="Haridas S."/>
            <person name="Hughes K."/>
            <person name="Justo A."/>
            <person name="Karasinski D."/>
            <person name="Kautmanova I."/>
            <person name="Kiss B."/>
            <person name="Kocsube S."/>
            <person name="Kotiranta H."/>
            <person name="LaButti K.M."/>
            <person name="Lechner B.E."/>
            <person name="Liimatainen K."/>
            <person name="Lipzen A."/>
            <person name="Lukacs Z."/>
            <person name="Mihaltcheva S."/>
            <person name="Morgado L.N."/>
            <person name="Niskanen T."/>
            <person name="Noordeloos M.E."/>
            <person name="Ohm R.A."/>
            <person name="Ortiz-Santana B."/>
            <person name="Ovrebo C."/>
            <person name="Racz N."/>
            <person name="Riley R."/>
            <person name="Savchenko A."/>
            <person name="Shiryaev A."/>
            <person name="Soop K."/>
            <person name="Spirin V."/>
            <person name="Szebenyi C."/>
            <person name="Tomsovsky M."/>
            <person name="Tulloss R.E."/>
            <person name="Uehling J."/>
            <person name="Grigoriev I.V."/>
            <person name="Vagvolgyi C."/>
            <person name="Papp T."/>
            <person name="Martin F.M."/>
            <person name="Miettinen O."/>
            <person name="Hibbett D.S."/>
            <person name="Nagy L.G."/>
        </authorList>
    </citation>
    <scope>NUCLEOTIDE SEQUENCE [LARGE SCALE GENOMIC DNA]</scope>
    <source>
        <strain evidence="8 9">CBS 166.37</strain>
    </source>
</reference>
<dbReference type="EMBL" id="ML213592">
    <property type="protein sequence ID" value="TFK42379.1"/>
    <property type="molecule type" value="Genomic_DNA"/>
</dbReference>
<dbReference type="GO" id="GO:0005694">
    <property type="term" value="C:chromosome"/>
    <property type="evidence" value="ECO:0007669"/>
    <property type="project" value="UniProtKB-SubCell"/>
</dbReference>
<keyword evidence="5" id="KW-0469">Meiosis</keyword>
<name>A0A5C3MAE3_9AGAR</name>
<dbReference type="Pfam" id="PF02301">
    <property type="entry name" value="HORMA"/>
    <property type="match status" value="1"/>
</dbReference>
<evidence type="ECO:0000259" key="7">
    <source>
        <dbReference type="PROSITE" id="PS50815"/>
    </source>
</evidence>
<dbReference type="PANTHER" id="PTHR48225">
    <property type="entry name" value="HORMA DOMAIN-CONTAINING PROTEIN 1"/>
    <property type="match status" value="1"/>
</dbReference>
<comment type="subcellular location">
    <subcellularLocation>
        <location evidence="2">Chromosome</location>
    </subcellularLocation>
    <subcellularLocation>
        <location evidence="1">Nucleus</location>
    </subcellularLocation>
</comment>
<evidence type="ECO:0000256" key="1">
    <source>
        <dbReference type="ARBA" id="ARBA00004123"/>
    </source>
</evidence>
<feature type="region of interest" description="Disordered" evidence="6">
    <location>
        <begin position="315"/>
        <end position="348"/>
    </location>
</feature>
<sequence length="847" mass="94991">MQAQKARTEVQSISSTQSLASVHTLLKAGLGCITYLRNLLPEDNFSESHLTTADESLPYDSLDASSFSMSSPSRRKVNGFKVMTMTRGYTDEADKILNYLEYGIFDALEKRYLRSFIFAIYLESKDPSNIVEAYTFNFQYHTFPGTNTVMPIMSLGAGLRNMSLTENRDPVAEAVKKGRPPTLKEVKKSVKALLKTLIHVISQMDALPKRRYATFKVFYTDETPDDYEPPQFQAGDAEKDKWFFMTHDLDEVPDKWNIGKLRTGHHSVNLSVTSIATYLPSSTEFENAAFAGTTTLPVVHPSFTPVQEAVIRAQQAEKQHRDAEQRNVVWSAEDDLQLGDEDAEGEDDPDYIKQLDGRYEKINFRDSGVDFTIPVGLRNQNGEIKPLSCSGEAYFAGEFEDVPTLLKEIAEKTIDIHGGIEETQSMVDETQDMCLSSPQKNMPTSTLVGADSLTRRAVFDSSLPPSDIGSSLTSPIPSINMQEDEMAIESRAGTNDAEMLDMETQVETNPNPESIDPIRSFGPGEPSDTIEEGAMTPWPRTRGATSSVQDVITDNGLDCECGISIEDACCFCEAGCRRWYHVWCMGYHSVDDKRLPTKFTCFDCRVRADLSWELIKVDLYPKMLSKFKELALFRRVIKVVEAKKSATPAEFAKGLGEFDPIYAPSGDHALARQLLKRLETEEFVAKQTTAVDDLGFTETTTKYKGKDKKKQTRRKNVQKTRYVFNRAIKSTSKYSDYFNPDQDVENRMIGLSMADFKSREKKTTRRAQVEEENEDPAMDMSPPHALAPNGYYDELSQTQEETQAPASGGNPLLRSSLKRAGTMLREEHAPRPKKVKISVTTGLDLAE</sequence>
<keyword evidence="4" id="KW-0539">Nucleus</keyword>
<protein>
    <submittedName>
        <fullName evidence="8">HORMA domain-containing protein</fullName>
    </submittedName>
</protein>
<evidence type="ECO:0000313" key="9">
    <source>
        <dbReference type="Proteomes" id="UP000308652"/>
    </source>
</evidence>
<dbReference type="InterPro" id="IPR003511">
    <property type="entry name" value="HORMA_dom"/>
</dbReference>
<feature type="compositionally biased region" description="Acidic residues" evidence="6">
    <location>
        <begin position="332"/>
        <end position="348"/>
    </location>
</feature>
<dbReference type="InterPro" id="IPR051294">
    <property type="entry name" value="HORMA_MeioticProgression"/>
</dbReference>
<feature type="compositionally biased region" description="Basic and acidic residues" evidence="6">
    <location>
        <begin position="315"/>
        <end position="325"/>
    </location>
</feature>
<dbReference type="Gene3D" id="3.30.900.10">
    <property type="entry name" value="HORMA domain"/>
    <property type="match status" value="1"/>
</dbReference>
<organism evidence="8 9">
    <name type="scientific">Crucibulum laeve</name>
    <dbReference type="NCBI Taxonomy" id="68775"/>
    <lineage>
        <taxon>Eukaryota</taxon>
        <taxon>Fungi</taxon>
        <taxon>Dikarya</taxon>
        <taxon>Basidiomycota</taxon>
        <taxon>Agaricomycotina</taxon>
        <taxon>Agaricomycetes</taxon>
        <taxon>Agaricomycetidae</taxon>
        <taxon>Agaricales</taxon>
        <taxon>Agaricineae</taxon>
        <taxon>Nidulariaceae</taxon>
        <taxon>Crucibulum</taxon>
    </lineage>
</organism>
<accession>A0A5C3MAE3</accession>
<dbReference type="InterPro" id="IPR036570">
    <property type="entry name" value="HORMA_dom_sf"/>
</dbReference>
<dbReference type="InterPro" id="IPR011011">
    <property type="entry name" value="Znf_FYVE_PHD"/>
</dbReference>
<evidence type="ECO:0000313" key="8">
    <source>
        <dbReference type="EMBL" id="TFK42379.1"/>
    </source>
</evidence>
<dbReference type="Proteomes" id="UP000308652">
    <property type="component" value="Unassembled WGS sequence"/>
</dbReference>
<evidence type="ECO:0000256" key="6">
    <source>
        <dbReference type="SAM" id="MobiDB-lite"/>
    </source>
</evidence>
<gene>
    <name evidence="8" type="ORF">BDQ12DRAFT_732033</name>
</gene>
<dbReference type="GO" id="GO:0051598">
    <property type="term" value="P:meiotic recombination checkpoint signaling"/>
    <property type="evidence" value="ECO:0007669"/>
    <property type="project" value="TreeGrafter"/>
</dbReference>
<dbReference type="SUPFAM" id="SSF56019">
    <property type="entry name" value="The spindle assembly checkpoint protein mad2"/>
    <property type="match status" value="1"/>
</dbReference>
<keyword evidence="3" id="KW-0158">Chromosome</keyword>
<dbReference type="PROSITE" id="PS50815">
    <property type="entry name" value="HORMA"/>
    <property type="match status" value="1"/>
</dbReference>
<feature type="compositionally biased region" description="Polar residues" evidence="6">
    <location>
        <begin position="795"/>
        <end position="805"/>
    </location>
</feature>